<evidence type="ECO:0000313" key="4">
    <source>
        <dbReference type="Proteomes" id="UP001310386"/>
    </source>
</evidence>
<evidence type="ECO:0000256" key="1">
    <source>
        <dbReference type="ARBA" id="ARBA00007637"/>
    </source>
</evidence>
<dbReference type="CDD" id="cd08946">
    <property type="entry name" value="SDR_e"/>
    <property type="match status" value="1"/>
</dbReference>
<gene>
    <name evidence="3" type="ORF">VF724_12890</name>
</gene>
<dbReference type="InterPro" id="IPR036291">
    <property type="entry name" value="NAD(P)-bd_dom_sf"/>
</dbReference>
<comment type="similarity">
    <text evidence="1">Belongs to the NAD(P)-dependent epimerase/dehydratase family.</text>
</comment>
<name>A0ABU5ZJ62_9BACL</name>
<evidence type="ECO:0000259" key="2">
    <source>
        <dbReference type="Pfam" id="PF01370"/>
    </source>
</evidence>
<accession>A0ABU5ZJ62</accession>
<dbReference type="InterPro" id="IPR001509">
    <property type="entry name" value="Epimerase_deHydtase"/>
</dbReference>
<sequence length="305" mass="33803">MKILVTGGLGFLGSTLVSMLLDQGHGVISYDRRLAGKTGDDHLYNVQGDLLDLPLLLETLQKNKVERIIHTAAISHPAAAIEIPYQTVLTNALGTANVFEAARLLGIKRVVNLSSEYAYGNNAHLGTANEDVPLYPTGVNGATKVFTEKLAGGYMNLYGMEIPSLRPGWIYGPGQFMQCYMKTLLRNAIDGVPTLEEEGRDYEFQYVHVWDVAQACILACTADTMETYVYSITNGHKTSYAELIDYVKELYPDAHIEVGEGSLSLLDRYATFDITRARQELGYAPVFEIKSGIKLYAEWLEKNPY</sequence>
<dbReference type="PANTHER" id="PTHR43000">
    <property type="entry name" value="DTDP-D-GLUCOSE 4,6-DEHYDRATASE-RELATED"/>
    <property type="match status" value="1"/>
</dbReference>
<dbReference type="Gene3D" id="3.40.50.720">
    <property type="entry name" value="NAD(P)-binding Rossmann-like Domain"/>
    <property type="match status" value="1"/>
</dbReference>
<keyword evidence="4" id="KW-1185">Reference proteome</keyword>
<dbReference type="SUPFAM" id="SSF51735">
    <property type="entry name" value="NAD(P)-binding Rossmann-fold domains"/>
    <property type="match status" value="1"/>
</dbReference>
<feature type="domain" description="NAD-dependent epimerase/dehydratase" evidence="2">
    <location>
        <begin position="3"/>
        <end position="223"/>
    </location>
</feature>
<organism evidence="3 4">
    <name type="scientific">Ferviditalea candida</name>
    <dbReference type="NCBI Taxonomy" id="3108399"/>
    <lineage>
        <taxon>Bacteria</taxon>
        <taxon>Bacillati</taxon>
        <taxon>Bacillota</taxon>
        <taxon>Bacilli</taxon>
        <taxon>Bacillales</taxon>
        <taxon>Paenibacillaceae</taxon>
        <taxon>Ferviditalea</taxon>
    </lineage>
</organism>
<protein>
    <submittedName>
        <fullName evidence="3">NAD(P)-dependent oxidoreductase</fullName>
    </submittedName>
</protein>
<comment type="caution">
    <text evidence="3">The sequence shown here is derived from an EMBL/GenBank/DDBJ whole genome shotgun (WGS) entry which is preliminary data.</text>
</comment>
<dbReference type="Proteomes" id="UP001310386">
    <property type="component" value="Unassembled WGS sequence"/>
</dbReference>
<dbReference type="Pfam" id="PF01370">
    <property type="entry name" value="Epimerase"/>
    <property type="match status" value="1"/>
</dbReference>
<dbReference type="RefSeq" id="WP_371754683.1">
    <property type="nucleotide sequence ID" value="NZ_JAYJLD010000019.1"/>
</dbReference>
<reference evidence="3" key="1">
    <citation type="submission" date="2023-12" db="EMBL/GenBank/DDBJ databases">
        <title>Fervidustalea candida gen. nov., sp. nov., a novel member of the family Paenibacillaceae isolated from a geothermal area.</title>
        <authorList>
            <person name="Li W.-J."/>
            <person name="Jiao J.-Y."/>
            <person name="Chen Y."/>
        </authorList>
    </citation>
    <scope>NUCLEOTIDE SEQUENCE</scope>
    <source>
        <strain evidence="3">SYSU GA230002</strain>
    </source>
</reference>
<proteinExistence type="inferred from homology"/>
<evidence type="ECO:0000313" key="3">
    <source>
        <dbReference type="EMBL" id="MEB3102559.1"/>
    </source>
</evidence>
<dbReference type="EMBL" id="JAYJLD010000019">
    <property type="protein sequence ID" value="MEB3102559.1"/>
    <property type="molecule type" value="Genomic_DNA"/>
</dbReference>